<reference evidence="3 4" key="1">
    <citation type="journal article" date="2011" name="Syst. Appl. Microbiol.">
        <title>Defluviimonas denitrificans gen. nov., sp. nov., and Pararhodobacter aggregans gen. nov., sp. nov., non-phototrophic Rhodobacteraceae from the biofilter of a marine aquaculture.</title>
        <authorList>
            <person name="Foesel B.U."/>
            <person name="Drake H.L."/>
            <person name="Schramm A."/>
        </authorList>
    </citation>
    <scope>NUCLEOTIDE SEQUENCE [LARGE SCALE GENOMIC DNA]</scope>
    <source>
        <strain evidence="3 4">D1-19</strain>
    </source>
</reference>
<evidence type="ECO:0000313" key="3">
    <source>
        <dbReference type="EMBL" id="PVE48889.1"/>
    </source>
</evidence>
<dbReference type="RefSeq" id="WP_107754557.1">
    <property type="nucleotide sequence ID" value="NZ_QBKF01000014.1"/>
</dbReference>
<dbReference type="AlphaFoldDB" id="A0A2T7UWD9"/>
<comment type="caution">
    <text evidence="3">The sequence shown here is derived from an EMBL/GenBank/DDBJ whole genome shotgun (WGS) entry which is preliminary data.</text>
</comment>
<gene>
    <name evidence="3" type="ORF">DDE23_00340</name>
</gene>
<dbReference type="PROSITE" id="PS51781">
    <property type="entry name" value="SH3B"/>
    <property type="match status" value="1"/>
</dbReference>
<sequence>MNAKMLTLATVSVAALAASSMGAAAATAAASADLNLRAGPGPEFRILSVIQNGESVTVDGCLATQEWCEVQTASGTGWAYAPYLMFDEAGERKPLAQVTSQTVTVIEDTSPRDEATLIAGGIGAVAGALIAGPIGAIAGGMATGIAANASVDPEVEVYVRNNPVQPVFLSGEAVVGAQVPADVTIYEVPDNQNVAYLNINGDTVLVDRSDMRVIGVMR</sequence>
<protein>
    <recommendedName>
        <fullName evidence="2">SH3b domain-containing protein</fullName>
    </recommendedName>
</protein>
<evidence type="ECO:0000259" key="2">
    <source>
        <dbReference type="PROSITE" id="PS51781"/>
    </source>
</evidence>
<dbReference type="InterPro" id="IPR003646">
    <property type="entry name" value="SH3-like_bac-type"/>
</dbReference>
<dbReference type="OrthoDB" id="102964at2"/>
<feature type="signal peptide" evidence="1">
    <location>
        <begin position="1"/>
        <end position="25"/>
    </location>
</feature>
<feature type="chain" id="PRO_5015723911" description="SH3b domain-containing protein" evidence="1">
    <location>
        <begin position="26"/>
        <end position="218"/>
    </location>
</feature>
<dbReference type="EMBL" id="QDDR01000001">
    <property type="protein sequence ID" value="PVE48889.1"/>
    <property type="molecule type" value="Genomic_DNA"/>
</dbReference>
<dbReference type="Proteomes" id="UP000244810">
    <property type="component" value="Unassembled WGS sequence"/>
</dbReference>
<keyword evidence="1" id="KW-0732">Signal</keyword>
<keyword evidence="4" id="KW-1185">Reference proteome</keyword>
<accession>A0A2T7UWD9</accession>
<dbReference type="Gene3D" id="2.30.30.40">
    <property type="entry name" value="SH3 Domains"/>
    <property type="match status" value="1"/>
</dbReference>
<name>A0A2T7UWD9_9RHOB</name>
<dbReference type="Pfam" id="PF06823">
    <property type="entry name" value="DUF1236"/>
    <property type="match status" value="1"/>
</dbReference>
<evidence type="ECO:0000313" key="4">
    <source>
        <dbReference type="Proteomes" id="UP000244810"/>
    </source>
</evidence>
<dbReference type="Pfam" id="PF08239">
    <property type="entry name" value="SH3_3"/>
    <property type="match status" value="1"/>
</dbReference>
<proteinExistence type="predicted"/>
<dbReference type="InterPro" id="IPR009642">
    <property type="entry name" value="DUF1236"/>
</dbReference>
<evidence type="ECO:0000256" key="1">
    <source>
        <dbReference type="SAM" id="SignalP"/>
    </source>
</evidence>
<feature type="domain" description="SH3b" evidence="2">
    <location>
        <begin position="23"/>
        <end position="88"/>
    </location>
</feature>
<organism evidence="3 4">
    <name type="scientific">Pararhodobacter aggregans</name>
    <dbReference type="NCBI Taxonomy" id="404875"/>
    <lineage>
        <taxon>Bacteria</taxon>
        <taxon>Pseudomonadati</taxon>
        <taxon>Pseudomonadota</taxon>
        <taxon>Alphaproteobacteria</taxon>
        <taxon>Rhodobacterales</taxon>
        <taxon>Paracoccaceae</taxon>
        <taxon>Pararhodobacter</taxon>
    </lineage>
</organism>